<name>A0A8H3U0H2_VENIN</name>
<evidence type="ECO:0000259" key="9">
    <source>
        <dbReference type="Pfam" id="PF01794"/>
    </source>
</evidence>
<dbReference type="Pfam" id="PF01794">
    <property type="entry name" value="Ferric_reduct"/>
    <property type="match status" value="1"/>
</dbReference>
<dbReference type="SUPFAM" id="SSF52343">
    <property type="entry name" value="Ferredoxin reductase-like, C-terminal NADP-linked domain"/>
    <property type="match status" value="1"/>
</dbReference>
<dbReference type="EMBL" id="WNWQ01001406">
    <property type="protein sequence ID" value="KAE9961591.1"/>
    <property type="molecule type" value="Genomic_DNA"/>
</dbReference>
<comment type="subcellular location">
    <subcellularLocation>
        <location evidence="1">Membrane</location>
        <topology evidence="1">Multi-pass membrane protein</topology>
    </subcellularLocation>
</comment>
<keyword evidence="6 7" id="KW-0472">Membrane</keyword>
<keyword evidence="2" id="KW-0813">Transport</keyword>
<evidence type="ECO:0000256" key="5">
    <source>
        <dbReference type="ARBA" id="ARBA00023065"/>
    </source>
</evidence>
<reference evidence="10 11" key="1">
    <citation type="submission" date="2019-11" db="EMBL/GenBank/DDBJ databases">
        <title>Venturia inaequalis Genome Resource.</title>
        <authorList>
            <person name="Lichtner F.J."/>
        </authorList>
    </citation>
    <scope>NUCLEOTIDE SEQUENCE [LARGE SCALE GENOMIC DNA]</scope>
    <source>
        <strain evidence="10">Bline_iso_100314</strain>
    </source>
</reference>
<feature type="transmembrane region" description="Helical" evidence="7">
    <location>
        <begin position="241"/>
        <end position="259"/>
    </location>
</feature>
<evidence type="ECO:0000256" key="8">
    <source>
        <dbReference type="SAM" id="SignalP"/>
    </source>
</evidence>
<evidence type="ECO:0000256" key="1">
    <source>
        <dbReference type="ARBA" id="ARBA00004141"/>
    </source>
</evidence>
<sequence length="695" mass="77085">MAHRSVLLLSLALANPGLGHVSTGRAGHGLIGYGIEMYKPACAYACRAVLESSSLNCTSHGGMHMPGMDMHMGAETEPNCYATDDAFLQTLAYCISSRCQGTQAWELERYWKMNVAGRAQVQPDPKETYQQALEKAGTPTETLVSGNPLNKTSKITDDDYTSNYNALIIFEDMEVVHEKHGIIVIVLGFALPILLSLLRFVPWPQQMASKFNAIFIDAPLFGRRHRQPIGNIAHVPTRGQALFIFYMFAINIILGSVSFRSVQPNAWFASVSAEITGDVTNRMGVLSFANLPLVILYAGRNNILLKLTNWSHGTFLLLHRWLAFICTLQACLHSAIWLQIDVAAKTHSSESKLAYWIWGAAATVGMSILFPSSILPIREKFYELFLVWHIAISIIIVVGCYLHMYLRFAHQWGYENWVFAAMAVWGFDRILRVLKLARNGVKTAKVTIIDDDYIRVDVEGVSGEGMAYLYFPTLTWRVWENHPFSVAATVLPSSDHKTRHASEAPTTKATDIEKIGAHETTVSKVFDSNSETNSLRKHAPKIVGLTFLVRTRGGLTATIRSRTSLPVLVESPYGSHPDLSAYSLLIGIAGGVGVTAIAPLIHHHPGRTKLLWGVRTPSIVDEMRHQLADLDKEIFIGQRMDVLEALERECVEKERIVVVVSGPPGLADEVRMAVNALARGRGKLSIHLVEESFSW</sequence>
<dbReference type="InterPro" id="IPR039261">
    <property type="entry name" value="FNR_nucleotide-bd"/>
</dbReference>
<dbReference type="Proteomes" id="UP000433883">
    <property type="component" value="Unassembled WGS sequence"/>
</dbReference>
<dbReference type="Gene3D" id="3.40.50.80">
    <property type="entry name" value="Nucleotide-binding domain of ferredoxin-NADP reductase (FNR) module"/>
    <property type="match status" value="1"/>
</dbReference>
<dbReference type="GO" id="GO:0005886">
    <property type="term" value="C:plasma membrane"/>
    <property type="evidence" value="ECO:0007669"/>
    <property type="project" value="TreeGrafter"/>
</dbReference>
<comment type="caution">
    <text evidence="10">The sequence shown here is derived from an EMBL/GenBank/DDBJ whole genome shotgun (WGS) entry which is preliminary data.</text>
</comment>
<feature type="domain" description="Ferric oxidoreductase" evidence="9">
    <location>
        <begin position="283"/>
        <end position="400"/>
    </location>
</feature>
<dbReference type="GO" id="GO:0000293">
    <property type="term" value="F:ferric-chelate reductase activity"/>
    <property type="evidence" value="ECO:0007669"/>
    <property type="project" value="TreeGrafter"/>
</dbReference>
<dbReference type="CDD" id="cd06186">
    <property type="entry name" value="NOX_Duox_like_FAD_NADP"/>
    <property type="match status" value="1"/>
</dbReference>
<dbReference type="SFLD" id="SFLDG01168">
    <property type="entry name" value="Ferric_reductase_subgroup_(FRE"/>
    <property type="match status" value="1"/>
</dbReference>
<feature type="transmembrane region" description="Helical" evidence="7">
    <location>
        <begin position="320"/>
        <end position="340"/>
    </location>
</feature>
<dbReference type="AlphaFoldDB" id="A0A8H3U0H2"/>
<evidence type="ECO:0000313" key="11">
    <source>
        <dbReference type="Proteomes" id="UP000433883"/>
    </source>
</evidence>
<feature type="signal peptide" evidence="8">
    <location>
        <begin position="1"/>
        <end position="19"/>
    </location>
</feature>
<dbReference type="SFLD" id="SFLDS00052">
    <property type="entry name" value="Ferric_Reductase_Domain"/>
    <property type="match status" value="1"/>
</dbReference>
<evidence type="ECO:0000256" key="3">
    <source>
        <dbReference type="ARBA" id="ARBA00022692"/>
    </source>
</evidence>
<feature type="transmembrane region" description="Helical" evidence="7">
    <location>
        <begin position="279"/>
        <end position="299"/>
    </location>
</feature>
<organism evidence="10 11">
    <name type="scientific">Venturia inaequalis</name>
    <name type="common">Apple scab fungus</name>
    <dbReference type="NCBI Taxonomy" id="5025"/>
    <lineage>
        <taxon>Eukaryota</taxon>
        <taxon>Fungi</taxon>
        <taxon>Dikarya</taxon>
        <taxon>Ascomycota</taxon>
        <taxon>Pezizomycotina</taxon>
        <taxon>Dothideomycetes</taxon>
        <taxon>Pleosporomycetidae</taxon>
        <taxon>Venturiales</taxon>
        <taxon>Venturiaceae</taxon>
        <taxon>Venturia</taxon>
    </lineage>
</organism>
<evidence type="ECO:0000256" key="4">
    <source>
        <dbReference type="ARBA" id="ARBA00022989"/>
    </source>
</evidence>
<evidence type="ECO:0000256" key="6">
    <source>
        <dbReference type="ARBA" id="ARBA00023136"/>
    </source>
</evidence>
<protein>
    <recommendedName>
        <fullName evidence="9">Ferric oxidoreductase domain-containing protein</fullName>
    </recommendedName>
</protein>
<dbReference type="PANTHER" id="PTHR32361">
    <property type="entry name" value="FERRIC/CUPRIC REDUCTASE TRANSMEMBRANE COMPONENT"/>
    <property type="match status" value="1"/>
</dbReference>
<evidence type="ECO:0000313" key="10">
    <source>
        <dbReference type="EMBL" id="KAE9961591.1"/>
    </source>
</evidence>
<dbReference type="PANTHER" id="PTHR32361:SF9">
    <property type="entry name" value="FERRIC REDUCTASE TRANSMEMBRANE COMPONENT 3-RELATED"/>
    <property type="match status" value="1"/>
</dbReference>
<feature type="transmembrane region" description="Helical" evidence="7">
    <location>
        <begin position="355"/>
        <end position="377"/>
    </location>
</feature>
<proteinExistence type="predicted"/>
<accession>A0A8H3U0H2</accession>
<dbReference type="GO" id="GO:0006826">
    <property type="term" value="P:iron ion transport"/>
    <property type="evidence" value="ECO:0007669"/>
    <property type="project" value="TreeGrafter"/>
</dbReference>
<feature type="chain" id="PRO_5034534280" description="Ferric oxidoreductase domain-containing protein" evidence="8">
    <location>
        <begin position="20"/>
        <end position="695"/>
    </location>
</feature>
<keyword evidence="8" id="KW-0732">Signal</keyword>
<dbReference type="GO" id="GO:0006879">
    <property type="term" value="P:intracellular iron ion homeostasis"/>
    <property type="evidence" value="ECO:0007669"/>
    <property type="project" value="TreeGrafter"/>
</dbReference>
<keyword evidence="5" id="KW-0406">Ion transport</keyword>
<keyword evidence="4 7" id="KW-1133">Transmembrane helix</keyword>
<feature type="transmembrane region" description="Helical" evidence="7">
    <location>
        <begin position="181"/>
        <end position="201"/>
    </location>
</feature>
<evidence type="ECO:0000256" key="7">
    <source>
        <dbReference type="SAM" id="Phobius"/>
    </source>
</evidence>
<feature type="transmembrane region" description="Helical" evidence="7">
    <location>
        <begin position="384"/>
        <end position="405"/>
    </location>
</feature>
<dbReference type="InterPro" id="IPR051410">
    <property type="entry name" value="Ferric/Cupric_Reductase"/>
</dbReference>
<keyword evidence="3 7" id="KW-0812">Transmembrane</keyword>
<dbReference type="InterPro" id="IPR013130">
    <property type="entry name" value="Fe3_Rdtase_TM_dom"/>
</dbReference>
<dbReference type="GO" id="GO:0015677">
    <property type="term" value="P:copper ion import"/>
    <property type="evidence" value="ECO:0007669"/>
    <property type="project" value="TreeGrafter"/>
</dbReference>
<gene>
    <name evidence="10" type="ORF">BLS_001711</name>
</gene>
<evidence type="ECO:0000256" key="2">
    <source>
        <dbReference type="ARBA" id="ARBA00022448"/>
    </source>
</evidence>